<evidence type="ECO:0000313" key="17">
    <source>
        <dbReference type="RefSeq" id="XP_041447040.1"/>
    </source>
</evidence>
<evidence type="ECO:0000256" key="3">
    <source>
        <dbReference type="ARBA" id="ARBA00021275"/>
    </source>
</evidence>
<dbReference type="Pfam" id="PF03089">
    <property type="entry name" value="RAG2"/>
    <property type="match status" value="1"/>
</dbReference>
<dbReference type="RefSeq" id="XP_041447037.1">
    <property type="nucleotide sequence ID" value="XM_041591103.1"/>
</dbReference>
<dbReference type="CDD" id="cd15569">
    <property type="entry name" value="PHD_RAG2"/>
    <property type="match status" value="1"/>
</dbReference>
<keyword evidence="6 10" id="KW-0862">Zinc</keyword>
<evidence type="ECO:0000259" key="11">
    <source>
        <dbReference type="Pfam" id="PF13341"/>
    </source>
</evidence>
<dbReference type="GO" id="GO:0005634">
    <property type="term" value="C:nucleus"/>
    <property type="evidence" value="ECO:0007669"/>
    <property type="project" value="UniProtKB-SubCell"/>
</dbReference>
<feature type="domain" description="Recombination activating protein 2 PHD" evidence="11">
    <location>
        <begin position="407"/>
        <end position="484"/>
    </location>
</feature>
<dbReference type="FunFam" id="2.120.10.80:FF:000047">
    <property type="entry name" value="V(D)J recombination-activating protein 2"/>
    <property type="match status" value="1"/>
</dbReference>
<dbReference type="GO" id="GO:0033151">
    <property type="term" value="P:V(D)J recombination"/>
    <property type="evidence" value="ECO:0000318"/>
    <property type="project" value="GO_Central"/>
</dbReference>
<dbReference type="GeneID" id="100037211"/>
<dbReference type="InterPro" id="IPR004321">
    <property type="entry name" value="RAG2"/>
</dbReference>
<accession>A0A1L8GDK5</accession>
<dbReference type="Proteomes" id="UP000186698">
    <property type="component" value="Chromosome 4S"/>
</dbReference>
<feature type="binding site" evidence="10">
    <location>
        <position position="451"/>
    </location>
    <ligand>
        <name>Zn(2+)</name>
        <dbReference type="ChEBI" id="CHEBI:29105"/>
        <label>1</label>
    </ligand>
</feature>
<evidence type="ECO:0000313" key="19">
    <source>
        <dbReference type="Xenbase" id="XB-GENE-1018151"/>
    </source>
</evidence>
<dbReference type="AlphaFoldDB" id="A0A1L8GDK5"/>
<feature type="binding site" evidence="10">
    <location>
        <position position="412"/>
    </location>
    <ligand>
        <name>Zn(2+)</name>
        <dbReference type="ChEBI" id="CHEBI:29105"/>
        <label>1</label>
    </ligand>
</feature>
<feature type="binding site" evidence="10">
    <location>
        <position position="445"/>
    </location>
    <ligand>
        <name>Zn(2+)</name>
        <dbReference type="ChEBI" id="CHEBI:29105"/>
        <label>1</label>
    </ligand>
</feature>
<dbReference type="RefSeq" id="XP_041447036.1">
    <property type="nucleotide sequence ID" value="XM_041591102.1"/>
</dbReference>
<feature type="binding site" evidence="10">
    <location>
        <position position="448"/>
    </location>
    <ligand>
        <name>Zn(2+)</name>
        <dbReference type="ChEBI" id="CHEBI:29105"/>
        <label>1</label>
    </ligand>
</feature>
<evidence type="ECO:0000256" key="7">
    <source>
        <dbReference type="ARBA" id="ARBA00022853"/>
    </source>
</evidence>
<keyword evidence="7" id="KW-0156">Chromatin regulator</keyword>
<keyword evidence="9" id="KW-0539">Nucleus</keyword>
<reference evidence="13 14" key="1">
    <citation type="submission" date="2025-04" db="UniProtKB">
        <authorList>
            <consortium name="RefSeq"/>
        </authorList>
    </citation>
    <scope>IDENTIFICATION</scope>
    <source>
        <strain evidence="13 14">J_2021</strain>
        <tissue evidence="13 14">Erythrocytes</tissue>
    </source>
</reference>
<feature type="binding site" evidence="10">
    <location>
        <position position="439"/>
    </location>
    <ligand>
        <name>Zn(2+)</name>
        <dbReference type="ChEBI" id="CHEBI:29105"/>
        <label>1</label>
    </ligand>
</feature>
<dbReference type="Pfam" id="PF13341">
    <property type="entry name" value="RAG2_PHD"/>
    <property type="match status" value="1"/>
</dbReference>
<evidence type="ECO:0000256" key="6">
    <source>
        <dbReference type="ARBA" id="ARBA00022833"/>
    </source>
</evidence>
<evidence type="ECO:0000256" key="1">
    <source>
        <dbReference type="ARBA" id="ARBA00004123"/>
    </source>
</evidence>
<dbReference type="RefSeq" id="XP_041447039.1">
    <property type="nucleotide sequence ID" value="XM_041591105.1"/>
</dbReference>
<feature type="binding site" evidence="10">
    <location>
        <position position="474"/>
    </location>
    <ligand>
        <name>Zn(2+)</name>
        <dbReference type="ChEBI" id="CHEBI:29105"/>
        <label>1</label>
    </ligand>
</feature>
<dbReference type="SUPFAM" id="SSF50965">
    <property type="entry name" value="Galactose oxidase, central domain"/>
    <property type="match status" value="1"/>
</dbReference>
<dbReference type="GO" id="GO:0043565">
    <property type="term" value="F:sequence-specific DNA binding"/>
    <property type="evidence" value="ECO:0000318"/>
    <property type="project" value="GO_Central"/>
</dbReference>
<evidence type="ECO:0000256" key="10">
    <source>
        <dbReference type="PIRSR" id="PIRSR604321-1"/>
    </source>
</evidence>
<evidence type="ECO:0000313" key="18">
    <source>
        <dbReference type="RefSeq" id="XP_041447041.1"/>
    </source>
</evidence>
<keyword evidence="12" id="KW-1185">Reference proteome</keyword>
<dbReference type="RefSeq" id="XP_041447038.1">
    <property type="nucleotide sequence ID" value="XM_041591104.1"/>
</dbReference>
<comment type="similarity">
    <text evidence="2">Belongs to the RAG2 family.</text>
</comment>
<dbReference type="PaxDb" id="8355-A0A1L8GDK5"/>
<feature type="binding site" evidence="10">
    <location>
        <position position="416"/>
    </location>
    <ligand>
        <name>Zn(2+)</name>
        <dbReference type="ChEBI" id="CHEBI:29105"/>
        <label>1</label>
    </ligand>
</feature>
<dbReference type="GO" id="GO:0006325">
    <property type="term" value="P:chromatin organization"/>
    <property type="evidence" value="ECO:0007669"/>
    <property type="project" value="UniProtKB-KW"/>
</dbReference>
<comment type="subcellular location">
    <subcellularLocation>
        <location evidence="1">Nucleus</location>
    </subcellularLocation>
</comment>
<keyword evidence="4 10" id="KW-0479">Metal-binding</keyword>
<dbReference type="Gene3D" id="3.30.160.290">
    <property type="entry name" value="Rag2 PHD finger"/>
    <property type="match status" value="1"/>
</dbReference>
<gene>
    <name evidence="13 14 15 16 17 18 19" type="primary">rag2.S</name>
    <name evidence="13 14 15 16 17 18" type="synonym">rag2</name>
</gene>
<feature type="binding site" evidence="10">
    <location>
        <position position="471"/>
    </location>
    <ligand>
        <name>Zn(2+)</name>
        <dbReference type="ChEBI" id="CHEBI:29105"/>
        <label>1</label>
    </ligand>
</feature>
<evidence type="ECO:0000256" key="9">
    <source>
        <dbReference type="ARBA" id="ARBA00023242"/>
    </source>
</evidence>
<dbReference type="GO" id="GO:0097519">
    <property type="term" value="C:DNA recombinase complex"/>
    <property type="evidence" value="ECO:0000318"/>
    <property type="project" value="GO_Central"/>
</dbReference>
<evidence type="ECO:0000256" key="5">
    <source>
        <dbReference type="ARBA" id="ARBA00022771"/>
    </source>
</evidence>
<dbReference type="PANTHER" id="PTHR10960">
    <property type="entry name" value="V D J RECOMBINATION-ACTIVATING PROTEIN 2"/>
    <property type="match status" value="1"/>
</dbReference>
<keyword evidence="5" id="KW-0863">Zinc-finger</keyword>
<evidence type="ECO:0000313" key="16">
    <source>
        <dbReference type="RefSeq" id="XP_041447039.1"/>
    </source>
</evidence>
<dbReference type="RefSeq" id="XP_018114732.1">
    <property type="nucleotide sequence ID" value="XM_018259243.2"/>
</dbReference>
<dbReference type="AGR" id="Xenbase:XB-GENE-1018151"/>
<evidence type="ECO:0000313" key="15">
    <source>
        <dbReference type="RefSeq" id="XP_041447038.1"/>
    </source>
</evidence>
<dbReference type="OrthoDB" id="8512570at2759"/>
<evidence type="ECO:0000313" key="12">
    <source>
        <dbReference type="Proteomes" id="UP000186698"/>
    </source>
</evidence>
<dbReference type="RefSeq" id="XP_041447041.1">
    <property type="nucleotide sequence ID" value="XM_041591107.1"/>
</dbReference>
<dbReference type="CTD" id="100037211"/>
<dbReference type="Bgee" id="100037211">
    <property type="expression patterns" value="Expressed in egg cell and 17 other cell types or tissues"/>
</dbReference>
<dbReference type="InterPro" id="IPR011011">
    <property type="entry name" value="Znf_FYVE_PHD"/>
</dbReference>
<name>A0A1L8GDK5_XENLA</name>
<evidence type="ECO:0000256" key="4">
    <source>
        <dbReference type="ARBA" id="ARBA00022723"/>
    </source>
</evidence>
<evidence type="ECO:0000256" key="8">
    <source>
        <dbReference type="ARBA" id="ARBA00023172"/>
    </source>
</evidence>
<dbReference type="SUPFAM" id="SSF57903">
    <property type="entry name" value="FYVE/PHD zinc finger"/>
    <property type="match status" value="1"/>
</dbReference>
<dbReference type="InterPro" id="IPR011043">
    <property type="entry name" value="Gal_Oxase/kelch_b-propeller"/>
</dbReference>
<dbReference type="OMA" id="MIFCSRG"/>
<dbReference type="InterPro" id="IPR015915">
    <property type="entry name" value="Kelch-typ_b-propeller"/>
</dbReference>
<dbReference type="STRING" id="8355.A0A1L8GDK5"/>
<dbReference type="RefSeq" id="XP_041447040.1">
    <property type="nucleotide sequence ID" value="XM_041591106.1"/>
</dbReference>
<protein>
    <recommendedName>
        <fullName evidence="3">V(D)J recombination-activating protein 2</fullName>
    </recommendedName>
</protein>
<dbReference type="SMR" id="A0A1L8GDK5"/>
<dbReference type="GO" id="GO:0008270">
    <property type="term" value="F:zinc ion binding"/>
    <property type="evidence" value="ECO:0007669"/>
    <property type="project" value="UniProtKB-KW"/>
</dbReference>
<evidence type="ECO:0000313" key="13">
    <source>
        <dbReference type="RefSeq" id="XP_041447036.1"/>
    </source>
</evidence>
<dbReference type="Xenbase" id="XB-GENE-1018151">
    <property type="gene designation" value="rag2.S"/>
</dbReference>
<evidence type="ECO:0000313" key="14">
    <source>
        <dbReference type="RefSeq" id="XP_041447037.1"/>
    </source>
</evidence>
<keyword evidence="8" id="KW-0233">DNA recombination</keyword>
<dbReference type="InterPro" id="IPR025162">
    <property type="entry name" value="RAG2_PHD"/>
</dbReference>
<proteinExistence type="inferred from homology"/>
<dbReference type="Gene3D" id="2.120.10.80">
    <property type="entry name" value="Kelch-type beta propeller"/>
    <property type="match status" value="1"/>
</dbReference>
<organism evidence="12 18">
    <name type="scientific">Xenopus laevis</name>
    <name type="common">African clawed frog</name>
    <dbReference type="NCBI Taxonomy" id="8355"/>
    <lineage>
        <taxon>Eukaryota</taxon>
        <taxon>Metazoa</taxon>
        <taxon>Chordata</taxon>
        <taxon>Craniata</taxon>
        <taxon>Vertebrata</taxon>
        <taxon>Euteleostomi</taxon>
        <taxon>Amphibia</taxon>
        <taxon>Batrachia</taxon>
        <taxon>Anura</taxon>
        <taxon>Pipoidea</taxon>
        <taxon>Pipidae</taxon>
        <taxon>Xenopodinae</taxon>
        <taxon>Xenopus</taxon>
        <taxon>Xenopus</taxon>
    </lineage>
</organism>
<sequence length="520" mass="58636">MTLRIVTPGSNTSLIQPGFSLLHFSSHVFYLGQKGWPKRSCPTGVFLLDLKNNDLKLRPATFTNDSCYLPPLRHPAVCSFSASQGGEITQYLIHGGKTPNNEISHKLYIMTMAFPVNKRFSLCCSEKDLAGDVPEARYGHSMNVVFSRGKNAVVMFGGRSYMPLNQRTTENWNNVIDCEPLVYLIDLQFGCSTSFNLRELQDGLSFHVSLARNDTVYIFGGHSLGNNFRPPNVYKIKVDLPLGSPAVSCTVINSKISFSSSIVTQTSPDEFVIVGGYESDSQKRLICNGVFLDDETIDIQEIETPDWTGEIKHSKTWFGADMGKGAVLFGIPVDNKHQSTDCSFFFYVLNFGDNDPALQTCSQGSTEEQEDSMPLEDSEEFTFNRDGNIFDEDTYNEDDEDDESVTGYWIKCCPDCDMDRNTWEPFYSTELNKPSMIFCSKDGGHWVHSQCMDLSETMLKYLSQNNIKYFCNEHVEVARGVQTPEKTPPVKKTSLKSVRKRTTINRLSAVKKSFLRRLFE</sequence>
<evidence type="ECO:0000256" key="2">
    <source>
        <dbReference type="ARBA" id="ARBA00008254"/>
    </source>
</evidence>
<dbReference type="PANTHER" id="PTHR10960:SF0">
    <property type="entry name" value="V(D)J RECOMBINATION-ACTIVATING PROTEIN 2"/>
    <property type="match status" value="1"/>
</dbReference>